<evidence type="ECO:0000256" key="5">
    <source>
        <dbReference type="ARBA" id="ARBA00022989"/>
    </source>
</evidence>
<evidence type="ECO:0000256" key="7">
    <source>
        <dbReference type="SAM" id="Phobius"/>
    </source>
</evidence>
<dbReference type="Proteomes" id="UP000229730">
    <property type="component" value="Unassembled WGS sequence"/>
</dbReference>
<dbReference type="PANTHER" id="PTHR30506:SF3">
    <property type="entry name" value="UPF0126 INNER MEMBRANE PROTEIN YADS-RELATED"/>
    <property type="match status" value="1"/>
</dbReference>
<accession>A0A2G4YTI5</accession>
<comment type="subcellular location">
    <subcellularLocation>
        <location evidence="1">Cell membrane</location>
        <topology evidence="1">Multi-pass membrane protein</topology>
    </subcellularLocation>
</comment>
<gene>
    <name evidence="9" type="ORF">CRD36_02845</name>
</gene>
<dbReference type="GO" id="GO:0005886">
    <property type="term" value="C:plasma membrane"/>
    <property type="evidence" value="ECO:0007669"/>
    <property type="project" value="UniProtKB-SubCell"/>
</dbReference>
<keyword evidence="10" id="KW-1185">Reference proteome</keyword>
<evidence type="ECO:0000313" key="9">
    <source>
        <dbReference type="EMBL" id="PHZ85641.1"/>
    </source>
</evidence>
<evidence type="ECO:0000313" key="10">
    <source>
        <dbReference type="Proteomes" id="UP000229730"/>
    </source>
</evidence>
<feature type="transmembrane region" description="Helical" evidence="7">
    <location>
        <begin position="87"/>
        <end position="105"/>
    </location>
</feature>
<keyword evidence="4 7" id="KW-0812">Transmembrane</keyword>
<proteinExistence type="inferred from homology"/>
<dbReference type="FunCoup" id="A0A2G4YTI5">
    <property type="interactions" value="164"/>
</dbReference>
<evidence type="ECO:0000256" key="2">
    <source>
        <dbReference type="ARBA" id="ARBA00008193"/>
    </source>
</evidence>
<sequence length="202" mass="21366">MEELINGLGLIGIAVFAISGALAAMRQEMDAFGLVVIATVTAIGGGTIRDIILDVPVFWVQDPMSLYIVIAMAAITPFWGRMLESRMSILVLADACGLALFAVTGTEKALNFGATPLVAVMMGVMSAAAGGMIRDVLCNEVPLVLKKELYALPAIIGGACLVLLHMAGFDQKLNITLACMITLSIRLIAIKYSLSLPPVEKR</sequence>
<reference evidence="9 10" key="1">
    <citation type="submission" date="2017-10" db="EMBL/GenBank/DDBJ databases">
        <title>Frigbacter circumglobatus gen. nov. sp. nov., isolated from sediment cultured in situ.</title>
        <authorList>
            <person name="Zhao Z."/>
        </authorList>
    </citation>
    <scope>NUCLEOTIDE SEQUENCE [LARGE SCALE GENOMIC DNA]</scope>
    <source>
        <strain evidence="9 10">ZYL</strain>
    </source>
</reference>
<dbReference type="AlphaFoldDB" id="A0A2G4YTI5"/>
<dbReference type="EMBL" id="PDEM01000009">
    <property type="protein sequence ID" value="PHZ85641.1"/>
    <property type="molecule type" value="Genomic_DNA"/>
</dbReference>
<feature type="transmembrane region" description="Helical" evidence="7">
    <location>
        <begin position="31"/>
        <end position="52"/>
    </location>
</feature>
<keyword evidence="6 7" id="KW-0472">Membrane</keyword>
<evidence type="ECO:0000256" key="4">
    <source>
        <dbReference type="ARBA" id="ARBA00022692"/>
    </source>
</evidence>
<dbReference type="InterPro" id="IPR005115">
    <property type="entry name" value="Gly_transporter"/>
</dbReference>
<dbReference type="PANTHER" id="PTHR30506">
    <property type="entry name" value="INNER MEMBRANE PROTEIN"/>
    <property type="match status" value="1"/>
</dbReference>
<comment type="similarity">
    <text evidence="2">Belongs to the UPF0126 family.</text>
</comment>
<evidence type="ECO:0000256" key="3">
    <source>
        <dbReference type="ARBA" id="ARBA00022475"/>
    </source>
</evidence>
<feature type="transmembrane region" description="Helical" evidence="7">
    <location>
        <begin position="64"/>
        <end position="80"/>
    </location>
</feature>
<protein>
    <recommendedName>
        <fullName evidence="8">Glycine transporter domain-containing protein</fullName>
    </recommendedName>
</protein>
<dbReference type="RefSeq" id="WP_099471225.1">
    <property type="nucleotide sequence ID" value="NZ_CAXBMK010000004.1"/>
</dbReference>
<evidence type="ECO:0000256" key="6">
    <source>
        <dbReference type="ARBA" id="ARBA00023136"/>
    </source>
</evidence>
<evidence type="ECO:0000256" key="1">
    <source>
        <dbReference type="ARBA" id="ARBA00004651"/>
    </source>
</evidence>
<comment type="caution">
    <text evidence="9">The sequence shown here is derived from an EMBL/GenBank/DDBJ whole genome shotgun (WGS) entry which is preliminary data.</text>
</comment>
<evidence type="ECO:0000259" key="8">
    <source>
        <dbReference type="Pfam" id="PF03458"/>
    </source>
</evidence>
<name>A0A2G4YTI5_9PROT</name>
<feature type="transmembrane region" description="Helical" evidence="7">
    <location>
        <begin position="6"/>
        <end position="24"/>
    </location>
</feature>
<feature type="transmembrane region" description="Helical" evidence="7">
    <location>
        <begin position="175"/>
        <end position="194"/>
    </location>
</feature>
<dbReference type="Pfam" id="PF03458">
    <property type="entry name" value="Gly_transporter"/>
    <property type="match status" value="2"/>
</dbReference>
<feature type="domain" description="Glycine transporter" evidence="8">
    <location>
        <begin position="92"/>
        <end position="165"/>
    </location>
</feature>
<feature type="transmembrane region" description="Helical" evidence="7">
    <location>
        <begin position="149"/>
        <end position="169"/>
    </location>
</feature>
<keyword evidence="5 7" id="KW-1133">Transmembrane helix</keyword>
<organism evidence="9 10">
    <name type="scientific">Paremcibacter congregatus</name>
    <dbReference type="NCBI Taxonomy" id="2043170"/>
    <lineage>
        <taxon>Bacteria</taxon>
        <taxon>Pseudomonadati</taxon>
        <taxon>Pseudomonadota</taxon>
        <taxon>Alphaproteobacteria</taxon>
        <taxon>Emcibacterales</taxon>
        <taxon>Emcibacteraceae</taxon>
        <taxon>Paremcibacter</taxon>
    </lineage>
</organism>
<keyword evidence="3" id="KW-1003">Cell membrane</keyword>
<feature type="transmembrane region" description="Helical" evidence="7">
    <location>
        <begin position="117"/>
        <end position="137"/>
    </location>
</feature>
<feature type="domain" description="Glycine transporter" evidence="8">
    <location>
        <begin position="9"/>
        <end position="77"/>
    </location>
</feature>
<dbReference type="OrthoDB" id="9791874at2"/>
<dbReference type="InParanoid" id="A0A2G4YTI5"/>